<dbReference type="Proteomes" id="UP000593571">
    <property type="component" value="Unassembled WGS sequence"/>
</dbReference>
<accession>A0A7J8HS18</accession>
<evidence type="ECO:0000313" key="1">
    <source>
        <dbReference type="EMBL" id="KAF6474868.1"/>
    </source>
</evidence>
<name>A0A7J8HS18_ROUAE</name>
<comment type="caution">
    <text evidence="1">The sequence shown here is derived from an EMBL/GenBank/DDBJ whole genome shotgun (WGS) entry which is preliminary data.</text>
</comment>
<dbReference type="EMBL" id="JACASE010000004">
    <property type="protein sequence ID" value="KAF6474868.1"/>
    <property type="molecule type" value="Genomic_DNA"/>
</dbReference>
<organism evidence="1 2">
    <name type="scientific">Rousettus aegyptiacus</name>
    <name type="common">Egyptian fruit bat</name>
    <name type="synonym">Pteropus aegyptiacus</name>
    <dbReference type="NCBI Taxonomy" id="9407"/>
    <lineage>
        <taxon>Eukaryota</taxon>
        <taxon>Metazoa</taxon>
        <taxon>Chordata</taxon>
        <taxon>Craniata</taxon>
        <taxon>Vertebrata</taxon>
        <taxon>Euteleostomi</taxon>
        <taxon>Mammalia</taxon>
        <taxon>Eutheria</taxon>
        <taxon>Laurasiatheria</taxon>
        <taxon>Chiroptera</taxon>
        <taxon>Yinpterochiroptera</taxon>
        <taxon>Pteropodoidea</taxon>
        <taxon>Pteropodidae</taxon>
        <taxon>Rousettinae</taxon>
        <taxon>Rousettus</taxon>
    </lineage>
</organism>
<protein>
    <submittedName>
        <fullName evidence="1">Uncharacterized protein</fullName>
    </submittedName>
</protein>
<keyword evidence="2" id="KW-1185">Reference proteome</keyword>
<evidence type="ECO:0000313" key="2">
    <source>
        <dbReference type="Proteomes" id="UP000593571"/>
    </source>
</evidence>
<reference evidence="1 2" key="1">
    <citation type="journal article" date="2020" name="Nature">
        <title>Six reference-quality genomes reveal evolution of bat adaptations.</title>
        <authorList>
            <person name="Jebb D."/>
            <person name="Huang Z."/>
            <person name="Pippel M."/>
            <person name="Hughes G.M."/>
            <person name="Lavrichenko K."/>
            <person name="Devanna P."/>
            <person name="Winkler S."/>
            <person name="Jermiin L.S."/>
            <person name="Skirmuntt E.C."/>
            <person name="Katzourakis A."/>
            <person name="Burkitt-Gray L."/>
            <person name="Ray D.A."/>
            <person name="Sullivan K.A.M."/>
            <person name="Roscito J.G."/>
            <person name="Kirilenko B.M."/>
            <person name="Davalos L.M."/>
            <person name="Corthals A.P."/>
            <person name="Power M.L."/>
            <person name="Jones G."/>
            <person name="Ransome R.D."/>
            <person name="Dechmann D.K.N."/>
            <person name="Locatelli A.G."/>
            <person name="Puechmaille S.J."/>
            <person name="Fedrigo O."/>
            <person name="Jarvis E.D."/>
            <person name="Hiller M."/>
            <person name="Vernes S.C."/>
            <person name="Myers E.W."/>
            <person name="Teeling E.C."/>
        </authorList>
    </citation>
    <scope>NUCLEOTIDE SEQUENCE [LARGE SCALE GENOMIC DNA]</scope>
    <source>
        <strain evidence="1">MRouAeg1</strain>
        <tissue evidence="1">Muscle</tissue>
    </source>
</reference>
<sequence>MLAPGHFPKRNLARTQLLMQPLSPKVNLTTHSCSDSERTGRGWWWWGGGSGEELVPHYTFLIQNTGGKIRRWQVSVSLQTGVCPSVELSPPELAFFHWTKCRKKEERSRVDGRGERGLKTPPLLPLLQLSLMAKTLSLLTGGLTSLPMFSPSFYIFSSETK</sequence>
<gene>
    <name evidence="1" type="ORF">HJG63_011001</name>
</gene>
<dbReference type="AlphaFoldDB" id="A0A7J8HS18"/>
<proteinExistence type="predicted"/>